<sequence>MIVAFSVAPVGPQHVGDAVAECVRVVRESGLPNETNAMFTNIEGEWDEIQAVLKQCIDVCERYGPRVSLVMKLDHHPGAGHEHSLAYKKDRVERALQDPTA</sequence>
<dbReference type="PANTHER" id="PTHR33777">
    <property type="entry name" value="UPF0045 PROTEIN ECM15"/>
    <property type="match status" value="1"/>
</dbReference>
<organism evidence="4 5">
    <name type="scientific">Egicoccus halophilus</name>
    <dbReference type="NCBI Taxonomy" id="1670830"/>
    <lineage>
        <taxon>Bacteria</taxon>
        <taxon>Bacillati</taxon>
        <taxon>Actinomycetota</taxon>
        <taxon>Nitriliruptoria</taxon>
        <taxon>Egicoccales</taxon>
        <taxon>Egicoccaceae</taxon>
        <taxon>Egicoccus</taxon>
    </lineage>
</organism>
<dbReference type="PANTHER" id="PTHR33777:SF1">
    <property type="entry name" value="UPF0045 PROTEIN ECM15"/>
    <property type="match status" value="1"/>
</dbReference>
<dbReference type="Gene3D" id="3.30.70.930">
    <property type="match status" value="1"/>
</dbReference>
<reference evidence="4" key="1">
    <citation type="journal article" date="2014" name="Int. J. Syst. Evol. Microbiol.">
        <title>Complete genome sequence of Corynebacterium casei LMG S-19264T (=DSM 44701T), isolated from a smear-ripened cheese.</title>
        <authorList>
            <consortium name="US DOE Joint Genome Institute (JGI-PGF)"/>
            <person name="Walter F."/>
            <person name="Albersmeier A."/>
            <person name="Kalinowski J."/>
            <person name="Ruckert C."/>
        </authorList>
    </citation>
    <scope>NUCLEOTIDE SEQUENCE</scope>
    <source>
        <strain evidence="4">CGMCC 1.14988</strain>
    </source>
</reference>
<dbReference type="SUPFAM" id="SSF89957">
    <property type="entry name" value="MTH1187/YkoF-like"/>
    <property type="match status" value="1"/>
</dbReference>
<dbReference type="GO" id="GO:0005829">
    <property type="term" value="C:cytosol"/>
    <property type="evidence" value="ECO:0007669"/>
    <property type="project" value="TreeGrafter"/>
</dbReference>
<evidence type="ECO:0000256" key="2">
    <source>
        <dbReference type="SAM" id="MobiDB-lite"/>
    </source>
</evidence>
<evidence type="ECO:0000313" key="5">
    <source>
        <dbReference type="Proteomes" id="UP000650511"/>
    </source>
</evidence>
<dbReference type="InterPro" id="IPR029756">
    <property type="entry name" value="MTH1187/YkoF-like"/>
</dbReference>
<comment type="similarity">
    <text evidence="1">Belongs to the UPF0045 family.</text>
</comment>
<dbReference type="InterPro" id="IPR002767">
    <property type="entry name" value="Thiamine_BP"/>
</dbReference>
<dbReference type="OrthoDB" id="9793516at2"/>
<comment type="caution">
    <text evidence="4">The sequence shown here is derived from an EMBL/GenBank/DDBJ whole genome shotgun (WGS) entry which is preliminary data.</text>
</comment>
<feature type="region of interest" description="Disordered" evidence="2">
    <location>
        <begin position="78"/>
        <end position="101"/>
    </location>
</feature>
<evidence type="ECO:0000259" key="3">
    <source>
        <dbReference type="Pfam" id="PF01910"/>
    </source>
</evidence>
<protein>
    <recommendedName>
        <fullName evidence="3">Thiamine-binding protein domain-containing protein</fullName>
    </recommendedName>
</protein>
<accession>A0A8J3EV71</accession>
<dbReference type="Pfam" id="PF01910">
    <property type="entry name" value="Thiamine_BP"/>
    <property type="match status" value="1"/>
</dbReference>
<dbReference type="RefSeq" id="WP_130650218.1">
    <property type="nucleotide sequence ID" value="NZ_BMHA01000014.1"/>
</dbReference>
<dbReference type="Proteomes" id="UP000650511">
    <property type="component" value="Unassembled WGS sequence"/>
</dbReference>
<proteinExistence type="inferred from homology"/>
<feature type="domain" description="Thiamine-binding protein" evidence="3">
    <location>
        <begin position="3"/>
        <end position="80"/>
    </location>
</feature>
<reference evidence="4" key="2">
    <citation type="submission" date="2020-09" db="EMBL/GenBank/DDBJ databases">
        <authorList>
            <person name="Sun Q."/>
            <person name="Zhou Y."/>
        </authorList>
    </citation>
    <scope>NUCLEOTIDE SEQUENCE</scope>
    <source>
        <strain evidence="4">CGMCC 1.14988</strain>
    </source>
</reference>
<gene>
    <name evidence="4" type="ORF">GCM10011354_32280</name>
</gene>
<dbReference type="InterPro" id="IPR051614">
    <property type="entry name" value="UPF0045_domain"/>
</dbReference>
<dbReference type="AlphaFoldDB" id="A0A8J3EV71"/>
<keyword evidence="5" id="KW-1185">Reference proteome</keyword>
<dbReference type="EMBL" id="BMHA01000014">
    <property type="protein sequence ID" value="GGI09078.1"/>
    <property type="molecule type" value="Genomic_DNA"/>
</dbReference>
<evidence type="ECO:0000313" key="4">
    <source>
        <dbReference type="EMBL" id="GGI09078.1"/>
    </source>
</evidence>
<evidence type="ECO:0000256" key="1">
    <source>
        <dbReference type="ARBA" id="ARBA00010272"/>
    </source>
</evidence>
<name>A0A8J3EV71_9ACTN</name>